<dbReference type="InterPro" id="IPR036097">
    <property type="entry name" value="HisK_dim/P_sf"/>
</dbReference>
<feature type="transmembrane region" description="Helical" evidence="7">
    <location>
        <begin position="197"/>
        <end position="216"/>
    </location>
</feature>
<comment type="catalytic activity">
    <reaction evidence="1">
        <text>ATP + protein L-histidine = ADP + protein N-phospho-L-histidine.</text>
        <dbReference type="EC" id="2.7.13.3"/>
    </reaction>
</comment>
<feature type="transmembrane region" description="Helical" evidence="7">
    <location>
        <begin position="19"/>
        <end position="37"/>
    </location>
</feature>
<dbReference type="InterPro" id="IPR003594">
    <property type="entry name" value="HATPase_dom"/>
</dbReference>
<dbReference type="Gene3D" id="3.30.450.20">
    <property type="entry name" value="PAS domain"/>
    <property type="match status" value="1"/>
</dbReference>
<dbReference type="SUPFAM" id="SSF52172">
    <property type="entry name" value="CheY-like"/>
    <property type="match status" value="1"/>
</dbReference>
<feature type="domain" description="Histidine kinase" evidence="8">
    <location>
        <begin position="410"/>
        <end position="620"/>
    </location>
</feature>
<dbReference type="InterPro" id="IPR013656">
    <property type="entry name" value="PAS_4"/>
</dbReference>
<dbReference type="Pfam" id="PF00072">
    <property type="entry name" value="Response_reg"/>
    <property type="match status" value="1"/>
</dbReference>
<evidence type="ECO:0000256" key="6">
    <source>
        <dbReference type="SAM" id="MobiDB-lite"/>
    </source>
</evidence>
<dbReference type="PANTHER" id="PTHR43065:SF42">
    <property type="entry name" value="TWO-COMPONENT SENSOR PPRA"/>
    <property type="match status" value="1"/>
</dbReference>
<dbReference type="PRINTS" id="PR00344">
    <property type="entry name" value="BCTRLSENSOR"/>
</dbReference>
<evidence type="ECO:0000313" key="10">
    <source>
        <dbReference type="EMBL" id="QEA16378.1"/>
    </source>
</evidence>
<feature type="coiled-coil region" evidence="5">
    <location>
        <begin position="155"/>
        <end position="182"/>
    </location>
</feature>
<evidence type="ECO:0000259" key="9">
    <source>
        <dbReference type="PROSITE" id="PS50110"/>
    </source>
</evidence>
<sequence length="786" mass="84617">MTTGVRLQSDDRVDGLRRIALGIAAALLLALLAWLTLSSRQSEHAEHAAQAQEVLTLNVLRATEQVLSTAQDAETGERGFLLTGDPAFLQPLNAARSQQPAAIARLRELTENDADAAAKVTRIEELASASMAQLERSVAMQRQGRLDQANRLDQLRDGKQAMDQLRAELAALERLKQLELLESRNQAQHATTLAGRWRALLTAFTLVLGLLCGMAVRGQLRARQQAREQAIRARSETILEAGRHLLQSIIDSSGNLIFVKTRQGEVLFANAAFSKAVPTPLPMLRGVPLPPTDEPNEAEALAAADRAALERGELSAVDLRLTVDGERRWYRVEKNPWVRDGKIIGVIGIVRDISVTKSREASLEQRVAARTAELENALASVQQEMAEREAVQESLRQFQKIESLGQLTGGIAHDFNNMLAVVIASLDTLRQQLPAMDARNIAPLIETALAGATSAADLTGRLLAFARQQRLKPRRVELNTLISRTQRLLARSLGKNIEVMLDLDPAAGWVEVDNSQLESALVNLAVNARDAMPTGGRLTIATRRRDTEIEIKVDDNGEGMSSEQLQRVFDPFFTTKDIGMGTGLGLSQVHGFVAQSGGRITIQSTPNVGTSVCIALPACDAPESAEAGDAKQADREVKGELVLLVEDEALVRLSAQASLTALGYRVIAAAEGYEALRLLSENPQIAALLTDISMPGMNGRDLAEAALLLRPDLAVVLTTGHGSDTGSNTGILVLPKPYLLEDLAAVLAEALANAGAREQAVALANSRKHGGKKSQPSPEPEAPSPV</sequence>
<evidence type="ECO:0000256" key="1">
    <source>
        <dbReference type="ARBA" id="ARBA00000085"/>
    </source>
</evidence>
<dbReference type="GO" id="GO:0000155">
    <property type="term" value="F:phosphorelay sensor kinase activity"/>
    <property type="evidence" value="ECO:0007669"/>
    <property type="project" value="InterPro"/>
</dbReference>
<dbReference type="SUPFAM" id="SSF55874">
    <property type="entry name" value="ATPase domain of HSP90 chaperone/DNA topoisomerase II/histidine kinase"/>
    <property type="match status" value="1"/>
</dbReference>
<dbReference type="KEGG" id="ngf:FRF71_09675"/>
<reference evidence="10 11" key="1">
    <citation type="journal article" date="2013" name="J. Microbiol. Biotechnol.">
        <title>Novosphingobium ginsenosidimutans sp. nov., with the ability to convert ginsenoside.</title>
        <authorList>
            <person name="Kim J.K."/>
            <person name="He D."/>
            <person name="Liu Q.M."/>
            <person name="Park H.Y."/>
            <person name="Jung M.S."/>
            <person name="Yoon M.H."/>
            <person name="Kim S.C."/>
            <person name="Im W.T."/>
        </authorList>
    </citation>
    <scope>NUCLEOTIDE SEQUENCE [LARGE SCALE GENOMIC DNA]</scope>
    <source>
        <strain evidence="10 11">FW-6</strain>
    </source>
</reference>
<dbReference type="SUPFAM" id="SSF55785">
    <property type="entry name" value="PYP-like sensor domain (PAS domain)"/>
    <property type="match status" value="1"/>
</dbReference>
<evidence type="ECO:0000256" key="3">
    <source>
        <dbReference type="ARBA" id="ARBA00022553"/>
    </source>
</evidence>
<evidence type="ECO:0000259" key="8">
    <source>
        <dbReference type="PROSITE" id="PS50109"/>
    </source>
</evidence>
<dbReference type="OrthoDB" id="9796100at2"/>
<dbReference type="InterPro" id="IPR007891">
    <property type="entry name" value="CHASE3"/>
</dbReference>
<name>A0A5B8S5K3_9SPHN</name>
<accession>A0A5B8S5K3</accession>
<dbReference type="EC" id="2.7.13.3" evidence="2"/>
<dbReference type="SMART" id="SM00388">
    <property type="entry name" value="HisKA"/>
    <property type="match status" value="1"/>
</dbReference>
<dbReference type="Proteomes" id="UP000321172">
    <property type="component" value="Chromosome"/>
</dbReference>
<evidence type="ECO:0000256" key="4">
    <source>
        <dbReference type="PROSITE-ProRule" id="PRU00169"/>
    </source>
</evidence>
<evidence type="ECO:0000256" key="7">
    <source>
        <dbReference type="SAM" id="Phobius"/>
    </source>
</evidence>
<dbReference type="CDD" id="cd19410">
    <property type="entry name" value="HK9-like_sensor"/>
    <property type="match status" value="1"/>
</dbReference>
<gene>
    <name evidence="10" type="ORF">FRF71_09675</name>
</gene>
<dbReference type="SMART" id="SM00448">
    <property type="entry name" value="REC"/>
    <property type="match status" value="1"/>
</dbReference>
<dbReference type="Pfam" id="PF05227">
    <property type="entry name" value="CHASE3"/>
    <property type="match status" value="1"/>
</dbReference>
<dbReference type="PANTHER" id="PTHR43065">
    <property type="entry name" value="SENSOR HISTIDINE KINASE"/>
    <property type="match status" value="1"/>
</dbReference>
<dbReference type="SUPFAM" id="SSF47384">
    <property type="entry name" value="Homodimeric domain of signal transducing histidine kinase"/>
    <property type="match status" value="1"/>
</dbReference>
<dbReference type="InterPro" id="IPR011006">
    <property type="entry name" value="CheY-like_superfamily"/>
</dbReference>
<dbReference type="EMBL" id="CP042345">
    <property type="protein sequence ID" value="QEA16378.1"/>
    <property type="molecule type" value="Genomic_DNA"/>
</dbReference>
<keyword evidence="11" id="KW-1185">Reference proteome</keyword>
<keyword evidence="7" id="KW-1133">Transmembrane helix</keyword>
<dbReference type="InterPro" id="IPR003661">
    <property type="entry name" value="HisK_dim/P_dom"/>
</dbReference>
<dbReference type="Gene3D" id="3.40.50.2300">
    <property type="match status" value="1"/>
</dbReference>
<feature type="region of interest" description="Disordered" evidence="6">
    <location>
        <begin position="762"/>
        <end position="786"/>
    </location>
</feature>
<dbReference type="InterPro" id="IPR000014">
    <property type="entry name" value="PAS"/>
</dbReference>
<keyword evidence="7" id="KW-0472">Membrane</keyword>
<dbReference type="NCBIfam" id="TIGR00229">
    <property type="entry name" value="sensory_box"/>
    <property type="match status" value="1"/>
</dbReference>
<dbReference type="InterPro" id="IPR004358">
    <property type="entry name" value="Sig_transdc_His_kin-like_C"/>
</dbReference>
<dbReference type="InterPro" id="IPR005467">
    <property type="entry name" value="His_kinase_dom"/>
</dbReference>
<evidence type="ECO:0000256" key="5">
    <source>
        <dbReference type="SAM" id="Coils"/>
    </source>
</evidence>
<evidence type="ECO:0000313" key="11">
    <source>
        <dbReference type="Proteomes" id="UP000321172"/>
    </source>
</evidence>
<dbReference type="InterPro" id="IPR035965">
    <property type="entry name" value="PAS-like_dom_sf"/>
</dbReference>
<keyword evidence="5" id="KW-0175">Coiled coil</keyword>
<proteinExistence type="predicted"/>
<dbReference type="SMART" id="SM00387">
    <property type="entry name" value="HATPase_c"/>
    <property type="match status" value="1"/>
</dbReference>
<evidence type="ECO:0000256" key="2">
    <source>
        <dbReference type="ARBA" id="ARBA00012438"/>
    </source>
</evidence>
<dbReference type="AlphaFoldDB" id="A0A5B8S5K3"/>
<dbReference type="Gene3D" id="1.10.287.130">
    <property type="match status" value="1"/>
</dbReference>
<dbReference type="PROSITE" id="PS50109">
    <property type="entry name" value="HIS_KIN"/>
    <property type="match status" value="1"/>
</dbReference>
<keyword evidence="7" id="KW-0812">Transmembrane</keyword>
<organism evidence="10 11">
    <name type="scientific">Novosphingobium ginsenosidimutans</name>
    <dbReference type="NCBI Taxonomy" id="1176536"/>
    <lineage>
        <taxon>Bacteria</taxon>
        <taxon>Pseudomonadati</taxon>
        <taxon>Pseudomonadota</taxon>
        <taxon>Alphaproteobacteria</taxon>
        <taxon>Sphingomonadales</taxon>
        <taxon>Sphingomonadaceae</taxon>
        <taxon>Novosphingobium</taxon>
    </lineage>
</organism>
<dbReference type="PROSITE" id="PS50110">
    <property type="entry name" value="RESPONSE_REGULATORY"/>
    <property type="match status" value="1"/>
</dbReference>
<protein>
    <recommendedName>
        <fullName evidence="2">histidine kinase</fullName>
        <ecNumber evidence="2">2.7.13.3</ecNumber>
    </recommendedName>
</protein>
<keyword evidence="3 4" id="KW-0597">Phosphoprotein</keyword>
<dbReference type="InterPro" id="IPR036890">
    <property type="entry name" value="HATPase_C_sf"/>
</dbReference>
<feature type="compositionally biased region" description="Pro residues" evidence="6">
    <location>
        <begin position="777"/>
        <end position="786"/>
    </location>
</feature>
<dbReference type="Pfam" id="PF08448">
    <property type="entry name" value="PAS_4"/>
    <property type="match status" value="1"/>
</dbReference>
<dbReference type="Gene3D" id="3.30.565.10">
    <property type="entry name" value="Histidine kinase-like ATPase, C-terminal domain"/>
    <property type="match status" value="1"/>
</dbReference>
<dbReference type="InterPro" id="IPR001789">
    <property type="entry name" value="Sig_transdc_resp-reg_receiver"/>
</dbReference>
<feature type="modified residue" description="4-aspartylphosphate" evidence="4">
    <location>
        <position position="691"/>
    </location>
</feature>
<feature type="domain" description="Response regulatory" evidence="9">
    <location>
        <begin position="641"/>
        <end position="751"/>
    </location>
</feature>
<dbReference type="Pfam" id="PF02518">
    <property type="entry name" value="HATPase_c"/>
    <property type="match status" value="1"/>
</dbReference>